<protein>
    <recommendedName>
        <fullName evidence="1">Doubled CXXCH motif domain-containing protein</fullName>
    </recommendedName>
</protein>
<dbReference type="Gene3D" id="1.10.780.10">
    <property type="entry name" value="Hydroxylamine Oxidoreductase, Chain A, domain 1"/>
    <property type="match status" value="1"/>
</dbReference>
<sequence>MLLASGPVSSADWSESDVGDGAVCVLGRVNRLEASSRSCLTCHDGSVEGKRIYRNAAGHRGENVHPIEVSYTDRAAFSDRFEPPRRLHPALVLQDGKVTCVTCHDGMSEQPYHTALPMNGSRLCLSCHRV</sequence>
<evidence type="ECO:0000259" key="1">
    <source>
        <dbReference type="Pfam" id="PF09699"/>
    </source>
</evidence>
<dbReference type="Pfam" id="PF09699">
    <property type="entry name" value="Paired_CXXCH_1"/>
    <property type="match status" value="1"/>
</dbReference>
<feature type="domain" description="Doubled CXXCH motif" evidence="1">
    <location>
        <begin position="97"/>
        <end position="129"/>
    </location>
</feature>
<organism evidence="2 3">
    <name type="scientific">Anaeromyxobacter paludicola</name>
    <dbReference type="NCBI Taxonomy" id="2918171"/>
    <lineage>
        <taxon>Bacteria</taxon>
        <taxon>Pseudomonadati</taxon>
        <taxon>Myxococcota</taxon>
        <taxon>Myxococcia</taxon>
        <taxon>Myxococcales</taxon>
        <taxon>Cystobacterineae</taxon>
        <taxon>Anaeromyxobacteraceae</taxon>
        <taxon>Anaeromyxobacter</taxon>
    </lineage>
</organism>
<evidence type="ECO:0000313" key="2">
    <source>
        <dbReference type="EMBL" id="BDG10279.1"/>
    </source>
</evidence>
<gene>
    <name evidence="2" type="ORF">AMPC_33920</name>
</gene>
<accession>A0ABN6NAN3</accession>
<reference evidence="3" key="1">
    <citation type="journal article" date="2022" name="Int. J. Syst. Evol. Microbiol.">
        <title>Anaeromyxobacter oryzae sp. nov., Anaeromyxobacter diazotrophicus sp. nov. and Anaeromyxobacter paludicola sp. nov., isolated from paddy soils.</title>
        <authorList>
            <person name="Itoh H."/>
            <person name="Xu Z."/>
            <person name="Mise K."/>
            <person name="Masuda Y."/>
            <person name="Ushijima N."/>
            <person name="Hayakawa C."/>
            <person name="Shiratori Y."/>
            <person name="Senoo K."/>
        </authorList>
    </citation>
    <scope>NUCLEOTIDE SEQUENCE [LARGE SCALE GENOMIC DNA]</scope>
    <source>
        <strain evidence="3">Red630</strain>
    </source>
</reference>
<dbReference type="SUPFAM" id="SSF48695">
    <property type="entry name" value="Multiheme cytochromes"/>
    <property type="match status" value="1"/>
</dbReference>
<dbReference type="Proteomes" id="UP001162734">
    <property type="component" value="Chromosome"/>
</dbReference>
<dbReference type="EMBL" id="AP025592">
    <property type="protein sequence ID" value="BDG10279.1"/>
    <property type="molecule type" value="Genomic_DNA"/>
</dbReference>
<evidence type="ECO:0000313" key="3">
    <source>
        <dbReference type="Proteomes" id="UP001162734"/>
    </source>
</evidence>
<dbReference type="InterPro" id="IPR036280">
    <property type="entry name" value="Multihaem_cyt_sf"/>
</dbReference>
<name>A0ABN6NAN3_9BACT</name>
<keyword evidence="3" id="KW-1185">Reference proteome</keyword>
<proteinExistence type="predicted"/>
<dbReference type="InterPro" id="IPR010177">
    <property type="entry name" value="Paired_CXXCH_1"/>
</dbReference>